<dbReference type="Proteomes" id="UP000320421">
    <property type="component" value="Chromosome"/>
</dbReference>
<dbReference type="CDD" id="cd10967">
    <property type="entry name" value="CE4_GLA_like_6s"/>
    <property type="match status" value="1"/>
</dbReference>
<keyword evidence="2 3" id="KW-0732">Signal</keyword>
<evidence type="ECO:0000256" key="3">
    <source>
        <dbReference type="SAM" id="SignalP"/>
    </source>
</evidence>
<feature type="chain" id="PRO_5022052088" evidence="3">
    <location>
        <begin position="35"/>
        <end position="507"/>
    </location>
</feature>
<organism evidence="5 6">
    <name type="scientific">Gimesia chilikensis</name>
    <dbReference type="NCBI Taxonomy" id="2605989"/>
    <lineage>
        <taxon>Bacteria</taxon>
        <taxon>Pseudomonadati</taxon>
        <taxon>Planctomycetota</taxon>
        <taxon>Planctomycetia</taxon>
        <taxon>Planctomycetales</taxon>
        <taxon>Planctomycetaceae</taxon>
        <taxon>Gimesia</taxon>
    </lineage>
</organism>
<dbReference type="GO" id="GO:0016810">
    <property type="term" value="F:hydrolase activity, acting on carbon-nitrogen (but not peptide) bonds"/>
    <property type="evidence" value="ECO:0007669"/>
    <property type="project" value="InterPro"/>
</dbReference>
<evidence type="ECO:0000256" key="2">
    <source>
        <dbReference type="ARBA" id="ARBA00022729"/>
    </source>
</evidence>
<dbReference type="GO" id="GO:0005975">
    <property type="term" value="P:carbohydrate metabolic process"/>
    <property type="evidence" value="ECO:0007669"/>
    <property type="project" value="InterPro"/>
</dbReference>
<evidence type="ECO:0000256" key="1">
    <source>
        <dbReference type="ARBA" id="ARBA00004613"/>
    </source>
</evidence>
<gene>
    <name evidence="5" type="ORF">HG66A1_33090</name>
</gene>
<reference evidence="5 6" key="1">
    <citation type="submission" date="2019-02" db="EMBL/GenBank/DDBJ databases">
        <title>Deep-cultivation of Planctomycetes and their phenomic and genomic characterization uncovers novel biology.</title>
        <authorList>
            <person name="Wiegand S."/>
            <person name="Jogler M."/>
            <person name="Boedeker C."/>
            <person name="Pinto D."/>
            <person name="Vollmers J."/>
            <person name="Rivas-Marin E."/>
            <person name="Kohn T."/>
            <person name="Peeters S.H."/>
            <person name="Heuer A."/>
            <person name="Rast P."/>
            <person name="Oberbeckmann S."/>
            <person name="Bunk B."/>
            <person name="Jeske O."/>
            <person name="Meyerdierks A."/>
            <person name="Storesund J.E."/>
            <person name="Kallscheuer N."/>
            <person name="Luecker S."/>
            <person name="Lage O.M."/>
            <person name="Pohl T."/>
            <person name="Merkel B.J."/>
            <person name="Hornburger P."/>
            <person name="Mueller R.-W."/>
            <person name="Bruemmer F."/>
            <person name="Labrenz M."/>
            <person name="Spormann A.M."/>
            <person name="Op den Camp H."/>
            <person name="Overmann J."/>
            <person name="Amann R."/>
            <person name="Jetten M.S.M."/>
            <person name="Mascher T."/>
            <person name="Medema M.H."/>
            <person name="Devos D.P."/>
            <person name="Kaster A.-K."/>
            <person name="Ovreas L."/>
            <person name="Rohde M."/>
            <person name="Galperin M.Y."/>
            <person name="Jogler C."/>
        </authorList>
    </citation>
    <scope>NUCLEOTIDE SEQUENCE [LARGE SCALE GENOMIC DNA]</scope>
    <source>
        <strain evidence="5 6">HG66A1</strain>
    </source>
</reference>
<comment type="subcellular location">
    <subcellularLocation>
        <location evidence="1">Secreted</location>
    </subcellularLocation>
</comment>
<evidence type="ECO:0000313" key="5">
    <source>
        <dbReference type="EMBL" id="QDT21507.1"/>
    </source>
</evidence>
<protein>
    <submittedName>
        <fullName evidence="5">Polysaccharide deacetylase</fullName>
    </submittedName>
</protein>
<dbReference type="InterPro" id="IPR051398">
    <property type="entry name" value="Polysacch_Deacetylase"/>
</dbReference>
<dbReference type="InterPro" id="IPR002509">
    <property type="entry name" value="NODB_dom"/>
</dbReference>
<dbReference type="PANTHER" id="PTHR34216">
    <property type="match status" value="1"/>
</dbReference>
<dbReference type="EMBL" id="CP036266">
    <property type="protein sequence ID" value="QDT21507.1"/>
    <property type="molecule type" value="Genomic_DNA"/>
</dbReference>
<feature type="domain" description="NodB homology" evidence="4">
    <location>
        <begin position="278"/>
        <end position="393"/>
    </location>
</feature>
<feature type="signal peptide" evidence="3">
    <location>
        <begin position="1"/>
        <end position="34"/>
    </location>
</feature>
<name>A0A517PQ60_9PLAN</name>
<dbReference type="GO" id="GO:0005576">
    <property type="term" value="C:extracellular region"/>
    <property type="evidence" value="ECO:0007669"/>
    <property type="project" value="UniProtKB-SubCell"/>
</dbReference>
<evidence type="ECO:0000259" key="4">
    <source>
        <dbReference type="Pfam" id="PF01522"/>
    </source>
</evidence>
<evidence type="ECO:0000313" key="6">
    <source>
        <dbReference type="Proteomes" id="UP000320421"/>
    </source>
</evidence>
<accession>A0A517PQ60</accession>
<keyword evidence="6" id="KW-1185">Reference proteome</keyword>
<dbReference type="Gene3D" id="3.20.20.370">
    <property type="entry name" value="Glycoside hydrolase/deacetylase"/>
    <property type="match status" value="1"/>
</dbReference>
<dbReference type="AlphaFoldDB" id="A0A517PQ60"/>
<dbReference type="PANTHER" id="PTHR34216:SF3">
    <property type="entry name" value="POLY-BETA-1,6-N-ACETYL-D-GLUCOSAMINE N-DEACETYLASE"/>
    <property type="match status" value="1"/>
</dbReference>
<dbReference type="InterPro" id="IPR011330">
    <property type="entry name" value="Glyco_hydro/deAcase_b/a-brl"/>
</dbReference>
<proteinExistence type="predicted"/>
<dbReference type="InterPro" id="IPR008969">
    <property type="entry name" value="CarboxyPept-like_regulatory"/>
</dbReference>
<dbReference type="Pfam" id="PF01522">
    <property type="entry name" value="Polysacc_deac_1"/>
    <property type="match status" value="1"/>
</dbReference>
<dbReference type="SUPFAM" id="SSF49464">
    <property type="entry name" value="Carboxypeptidase regulatory domain-like"/>
    <property type="match status" value="1"/>
</dbReference>
<dbReference type="SUPFAM" id="SSF88713">
    <property type="entry name" value="Glycoside hydrolase/deacetylase"/>
    <property type="match status" value="1"/>
</dbReference>
<sequence precursor="true">MSEKSPAMRTTIYLNLMACLWFVCSIGSATQVQAAEWGTLAGKIIYTGKPVKPAQLEITKDREVCCRDKAVHLDDSFLVGKQGGLKNVFVYLQKTDFDQALVHPMYRKLPSTVDLSVKSCTFHPHATGVWYRLQNVSVENQDPIAHNTHFFYFRNTPTSFIASPLGLKKPLEFDTAEPLPTLVTCDIHPWEKAYVLIQDHPYFAITDETGAFEIKNIPVGKWKFQFWHEEGGYIVHEGKPRRGGKTLQIKPGNNDLGVIEVPPEEFDRRVAAPELPAAGVVLTFDDRNMNQWVKQIPLFQKYNAQVTFFVDHFHTLTPQQIDALKQLKAAGHAIGCHGARHRKAVDYVRAHGMERYLEDEIDPAVKRMTDAGFPPTCFAYPSSSRNAEIDQALLKTFRHLRGGTGLPAGQRMRDLKSINVPVDQIADRGCLIGTGIDYAGTEKRPDYLLEIKDAMDHAQQRGEIVVFYAHNISDKGPGHHLQPRVLEAILAHAQQIGLATLTYDDLP</sequence>